<proteinExistence type="predicted"/>
<dbReference type="EMBL" id="BLLK01000062">
    <property type="protein sequence ID" value="GFH59150.1"/>
    <property type="molecule type" value="Genomic_DNA"/>
</dbReference>
<dbReference type="Gene3D" id="3.40.50.150">
    <property type="entry name" value="Vaccinia Virus protein VP39"/>
    <property type="match status" value="1"/>
</dbReference>
<keyword evidence="4" id="KW-1185">Reference proteome</keyword>
<dbReference type="GO" id="GO:0031151">
    <property type="term" value="F:histone H3K79 methyltransferase activity"/>
    <property type="evidence" value="ECO:0007669"/>
    <property type="project" value="InterPro"/>
</dbReference>
<evidence type="ECO:0000313" key="4">
    <source>
        <dbReference type="Proteomes" id="UP001054902"/>
    </source>
</evidence>
<organism evidence="3 4">
    <name type="scientific">Chaetoceros tenuissimus</name>
    <dbReference type="NCBI Taxonomy" id="426638"/>
    <lineage>
        <taxon>Eukaryota</taxon>
        <taxon>Sar</taxon>
        <taxon>Stramenopiles</taxon>
        <taxon>Ochrophyta</taxon>
        <taxon>Bacillariophyta</taxon>
        <taxon>Coscinodiscophyceae</taxon>
        <taxon>Chaetocerotophycidae</taxon>
        <taxon>Chaetocerotales</taxon>
        <taxon>Chaetocerotaceae</taxon>
        <taxon>Chaetoceros</taxon>
    </lineage>
</organism>
<dbReference type="SUPFAM" id="SSF53335">
    <property type="entry name" value="S-adenosyl-L-methionine-dependent methyltransferases"/>
    <property type="match status" value="1"/>
</dbReference>
<protein>
    <recommendedName>
        <fullName evidence="2">DOT1 domain-containing protein</fullName>
    </recommendedName>
</protein>
<feature type="compositionally biased region" description="Polar residues" evidence="1">
    <location>
        <begin position="26"/>
        <end position="36"/>
    </location>
</feature>
<accession>A0AAD3HD29</accession>
<reference evidence="3 4" key="1">
    <citation type="journal article" date="2021" name="Sci. Rep.">
        <title>The genome of the diatom Chaetoceros tenuissimus carries an ancient integrated fragment of an extant virus.</title>
        <authorList>
            <person name="Hongo Y."/>
            <person name="Kimura K."/>
            <person name="Takaki Y."/>
            <person name="Yoshida Y."/>
            <person name="Baba S."/>
            <person name="Kobayashi G."/>
            <person name="Nagasaki K."/>
            <person name="Hano T."/>
            <person name="Tomaru Y."/>
        </authorList>
    </citation>
    <scope>NUCLEOTIDE SEQUENCE [LARGE SCALE GENOMIC DNA]</scope>
    <source>
        <strain evidence="3 4">NIES-3715</strain>
    </source>
</reference>
<evidence type="ECO:0000256" key="1">
    <source>
        <dbReference type="SAM" id="MobiDB-lite"/>
    </source>
</evidence>
<gene>
    <name evidence="3" type="ORF">CTEN210_15626</name>
</gene>
<feature type="domain" description="DOT1" evidence="2">
    <location>
        <begin position="109"/>
        <end position="169"/>
    </location>
</feature>
<feature type="region of interest" description="Disordered" evidence="1">
    <location>
        <begin position="1"/>
        <end position="81"/>
    </location>
</feature>
<comment type="caution">
    <text evidence="3">The sequence shown here is derived from an EMBL/GenBank/DDBJ whole genome shotgun (WGS) entry which is preliminary data.</text>
</comment>
<name>A0AAD3HD29_9STRA</name>
<dbReference type="Pfam" id="PF08123">
    <property type="entry name" value="DOT1"/>
    <property type="match status" value="1"/>
</dbReference>
<feature type="compositionally biased region" description="Basic and acidic residues" evidence="1">
    <location>
        <begin position="39"/>
        <end position="51"/>
    </location>
</feature>
<feature type="region of interest" description="Disordered" evidence="1">
    <location>
        <begin position="337"/>
        <end position="366"/>
    </location>
</feature>
<evidence type="ECO:0000313" key="3">
    <source>
        <dbReference type="EMBL" id="GFH59150.1"/>
    </source>
</evidence>
<dbReference type="Proteomes" id="UP001054902">
    <property type="component" value="Unassembled WGS sequence"/>
</dbReference>
<evidence type="ECO:0000259" key="2">
    <source>
        <dbReference type="Pfam" id="PF08123"/>
    </source>
</evidence>
<sequence length="366" mass="41400">MRKSSEEVPEMSDVPSTPNRKRRANNVDQSTPSLVTPSKFEKDVERTELKSRRPLSLGDRDDVEESSPRRGSFGRAFVNENTAQTNTRQVYALVNKMTGSIGGNGHGGAIYGELTVGSMQKMVDLMKEHTNLGPESRFIDVGSGLGKPNLHVAQDPKVEFSYGIEMEHVRWVLGMSNLKVVLEDACNQQKSKKKLTEDEIIGHRCTFKHGDITEANYFDPFTHVYMFDIGFPPKLFKVLGEMFNRSQSEYLICYHGPKLMIERYGFNVELIIQTPTSMHGSSEGHMGYIYRRAGKKSKIPSSLPRVNGIPCDPLFKPAWEKTRQDVKTLYKSVQQQVTDSLNSERPKRKRKVVTMDPYVSATKSLK</sequence>
<dbReference type="InterPro" id="IPR029063">
    <property type="entry name" value="SAM-dependent_MTases_sf"/>
</dbReference>
<dbReference type="InterPro" id="IPR025789">
    <property type="entry name" value="DOT1_dom"/>
</dbReference>
<dbReference type="AlphaFoldDB" id="A0AAD3HD29"/>